<dbReference type="EMBL" id="WWEO01000030">
    <property type="protein sequence ID" value="NCD67889.1"/>
    <property type="molecule type" value="Genomic_DNA"/>
</dbReference>
<reference evidence="2" key="1">
    <citation type="submission" date="2020-01" db="EMBL/GenBank/DDBJ databases">
        <authorList>
            <person name="Seo Y.L."/>
        </authorList>
    </citation>
    <scope>NUCLEOTIDE SEQUENCE</scope>
    <source>
        <strain evidence="2">R11</strain>
    </source>
</reference>
<keyword evidence="3" id="KW-1185">Reference proteome</keyword>
<dbReference type="Pfam" id="PF09848">
    <property type="entry name" value="SLFN-g3_helicase"/>
    <property type="match status" value="1"/>
</dbReference>
<gene>
    <name evidence="2" type="ORF">GSY63_00800</name>
</gene>
<protein>
    <submittedName>
        <fullName evidence="2">DUF2075 domain-containing protein</fullName>
    </submittedName>
</protein>
<dbReference type="InterPro" id="IPR027417">
    <property type="entry name" value="P-loop_NTPase"/>
</dbReference>
<feature type="domain" description="AAA+ ATPase" evidence="1">
    <location>
        <begin position="259"/>
        <end position="397"/>
    </location>
</feature>
<dbReference type="SUPFAM" id="SSF52540">
    <property type="entry name" value="P-loop containing nucleoside triphosphate hydrolases"/>
    <property type="match status" value="1"/>
</dbReference>
<evidence type="ECO:0000259" key="1">
    <source>
        <dbReference type="SMART" id="SM00382"/>
    </source>
</evidence>
<dbReference type="InterPro" id="IPR003593">
    <property type="entry name" value="AAA+_ATPase"/>
</dbReference>
<organism evidence="2 3">
    <name type="scientific">Mucilaginibacter agri</name>
    <dbReference type="NCBI Taxonomy" id="2695265"/>
    <lineage>
        <taxon>Bacteria</taxon>
        <taxon>Pseudomonadati</taxon>
        <taxon>Bacteroidota</taxon>
        <taxon>Sphingobacteriia</taxon>
        <taxon>Sphingobacteriales</taxon>
        <taxon>Sphingobacteriaceae</taxon>
        <taxon>Mucilaginibacter</taxon>
    </lineage>
</organism>
<dbReference type="RefSeq" id="WP_166583916.1">
    <property type="nucleotide sequence ID" value="NZ_WWEO01000030.1"/>
</dbReference>
<accession>A0A965ZD80</accession>
<evidence type="ECO:0000313" key="2">
    <source>
        <dbReference type="EMBL" id="NCD67889.1"/>
    </source>
</evidence>
<sequence length="622" mass="70371">MIVYQNSKKQFLDDVFSNDIENIIHDFYRKKLQKRSQKNEIRSWRESMHYMDRILRDDAIPDNCGVSIEYQIPQTGKRIDFILSGRNANGEDQVILVELKQWSEAKITGQDGLVSTRFEHGEALTSHPAYQAWSYATLLQGFNQTIYDENIGLIPCAYLHNYPPDDVILNPFYQGYIDKAPVFLKYDAKKLQDFIKQHVKYGDTTDILYRIDSGKIKPSKALADSLAAMLKGQQEFVLIDEQKVVYETALALVKGHQSEKQILIVEGGPGTGKSVVAINLLVALTKLGLLAQYVSKNAAPRAVYEAKLCGTLRATAIRNLFKGSGAYIDVLPDTFDVLIIDEAHRLNAQGGLYGNQGENQIKELISSAKTSIFFIDEDQRVTLKDIGDKQEIYKWGNLAGAKIIEVELSSQFRCNGSDGYLAWLDQVLDIRETANDNIAELAYDFRVLDSPTLLQELILEKNKASNKARMVAGYCWNWISKKDSSAYDIEMPAYDFRMRWNLTTDGSLWIISPESVNEIGCIHTCQGLEVDYIGVIIGPDLIIRNGEVITDASKRAKSDKSTNHYKSYLVKHPESGPDFIDSIIKNTYRALMTRGMKGCYIFCTDAETNAYFKEKLSDFRRS</sequence>
<dbReference type="Proteomes" id="UP000638732">
    <property type="component" value="Unassembled WGS sequence"/>
</dbReference>
<proteinExistence type="predicted"/>
<evidence type="ECO:0000313" key="3">
    <source>
        <dbReference type="Proteomes" id="UP000638732"/>
    </source>
</evidence>
<dbReference type="InterPro" id="IPR018647">
    <property type="entry name" value="SLFN_3-like_DNA/RNA_helicase"/>
</dbReference>
<name>A0A965ZD80_9SPHI</name>
<reference evidence="2" key="2">
    <citation type="submission" date="2020-10" db="EMBL/GenBank/DDBJ databases">
        <title>Mucilaginibacter sp. nov., isolated from soil.</title>
        <authorList>
            <person name="Jeon C.O."/>
        </authorList>
    </citation>
    <scope>NUCLEOTIDE SEQUENCE</scope>
    <source>
        <strain evidence="2">R11</strain>
    </source>
</reference>
<comment type="caution">
    <text evidence="2">The sequence shown here is derived from an EMBL/GenBank/DDBJ whole genome shotgun (WGS) entry which is preliminary data.</text>
</comment>
<dbReference type="Gene3D" id="3.40.50.300">
    <property type="entry name" value="P-loop containing nucleotide triphosphate hydrolases"/>
    <property type="match status" value="1"/>
</dbReference>
<dbReference type="SMART" id="SM00382">
    <property type="entry name" value="AAA"/>
    <property type="match status" value="1"/>
</dbReference>
<dbReference type="AlphaFoldDB" id="A0A965ZD80"/>